<dbReference type="PROSITE" id="PS50853">
    <property type="entry name" value="FN3"/>
    <property type="match status" value="1"/>
</dbReference>
<dbReference type="SUPFAM" id="SSF49265">
    <property type="entry name" value="Fibronectin type III"/>
    <property type="match status" value="1"/>
</dbReference>
<dbReference type="InterPro" id="IPR000421">
    <property type="entry name" value="FA58C"/>
</dbReference>
<gene>
    <name evidence="3" type="ORF">EI998_00325</name>
</gene>
<name>A0A426TIV0_STRSU</name>
<reference evidence="3 4" key="2">
    <citation type="submission" date="2018-12" db="EMBL/GenBank/DDBJ databases">
        <title>Whole-genome sequences of fifteen clinical Streptococcus suis strains isolated from pigs between 2006 and 2018.</title>
        <authorList>
            <person name="Stevens M.J.A."/>
            <person name="Cernela N."/>
            <person name="Spoerry Serrano N."/>
            <person name="Schmitt S."/>
            <person name="Schrenzel J."/>
            <person name="Stephan R."/>
        </authorList>
    </citation>
    <scope>NUCLEOTIDE SEQUENCE [LARGE SCALE GENOMIC DNA]</scope>
    <source>
        <strain evidence="3 4">PP422</strain>
    </source>
</reference>
<organism evidence="3 4">
    <name type="scientific">Streptococcus suis</name>
    <dbReference type="NCBI Taxonomy" id="1307"/>
    <lineage>
        <taxon>Bacteria</taxon>
        <taxon>Bacillati</taxon>
        <taxon>Bacillota</taxon>
        <taxon>Bacilli</taxon>
        <taxon>Lactobacillales</taxon>
        <taxon>Streptococcaceae</taxon>
        <taxon>Streptococcus</taxon>
    </lineage>
</organism>
<evidence type="ECO:0000313" key="3">
    <source>
        <dbReference type="EMBL" id="RRR55512.1"/>
    </source>
</evidence>
<proteinExistence type="predicted"/>
<evidence type="ECO:0000259" key="2">
    <source>
        <dbReference type="PROSITE" id="PS50853"/>
    </source>
</evidence>
<dbReference type="InterPro" id="IPR008979">
    <property type="entry name" value="Galactose-bd-like_sf"/>
</dbReference>
<dbReference type="Gene3D" id="2.60.120.260">
    <property type="entry name" value="Galactose-binding domain-like"/>
    <property type="match status" value="1"/>
</dbReference>
<feature type="domain" description="Fibronectin type-III" evidence="2">
    <location>
        <begin position="1"/>
        <end position="38"/>
    </location>
</feature>
<protein>
    <submittedName>
        <fullName evidence="3">Discoidin domain-containing protein</fullName>
    </submittedName>
</protein>
<dbReference type="EMBL" id="RSDO01000001">
    <property type="protein sequence ID" value="RRR55512.1"/>
    <property type="molecule type" value="Genomic_DNA"/>
</dbReference>
<accession>A0A426TIV0</accession>
<dbReference type="PROSITE" id="PS50022">
    <property type="entry name" value="FA58C_3"/>
    <property type="match status" value="1"/>
</dbReference>
<comment type="caution">
    <text evidence="3">The sequence shown here is derived from an EMBL/GenBank/DDBJ whole genome shotgun (WGS) entry which is preliminary data.</text>
</comment>
<sequence>MHNLLPTTSYRYRVTARNPLGSSEVYEVLETNTIAKDPSLKVAIVNATASTAEQANGPLTNLYDGDDNTLYHSDWNNNRAVPSSLVIDLGGSTAVDHLIYRPRDNVGNGNITGLSLEISQDGETWQAVGEPTNWLRNANEKAALLPEGAVTRYIKIN</sequence>
<reference evidence="3 4" key="1">
    <citation type="submission" date="2018-11" db="EMBL/GenBank/DDBJ databases">
        <authorList>
            <person name="Stevens M.J."/>
            <person name="Cernela N."/>
            <person name="Spoerry Serrano N."/>
            <person name="Schmitt S."/>
            <person name="Schrenzel J."/>
            <person name="Stephan R."/>
        </authorList>
    </citation>
    <scope>NUCLEOTIDE SEQUENCE [LARGE SCALE GENOMIC DNA]</scope>
    <source>
        <strain evidence="3 4">PP422</strain>
    </source>
</reference>
<evidence type="ECO:0000259" key="1">
    <source>
        <dbReference type="PROSITE" id="PS50022"/>
    </source>
</evidence>
<dbReference type="InterPro" id="IPR003961">
    <property type="entry name" value="FN3_dom"/>
</dbReference>
<evidence type="ECO:0000313" key="4">
    <source>
        <dbReference type="Proteomes" id="UP000274117"/>
    </source>
</evidence>
<dbReference type="Proteomes" id="UP000274117">
    <property type="component" value="Unassembled WGS sequence"/>
</dbReference>
<feature type="domain" description="F5/8 type C" evidence="1">
    <location>
        <begin position="28"/>
        <end position="157"/>
    </location>
</feature>
<dbReference type="SUPFAM" id="SSF49785">
    <property type="entry name" value="Galactose-binding domain-like"/>
    <property type="match status" value="1"/>
</dbReference>
<dbReference type="AlphaFoldDB" id="A0A426TIV0"/>
<dbReference type="Pfam" id="PF00754">
    <property type="entry name" value="F5_F8_type_C"/>
    <property type="match status" value="1"/>
</dbReference>
<dbReference type="InterPro" id="IPR036116">
    <property type="entry name" value="FN3_sf"/>
</dbReference>